<evidence type="ECO:0000313" key="4">
    <source>
        <dbReference type="EMBL" id="NIY70473.1"/>
    </source>
</evidence>
<evidence type="ECO:0000259" key="3">
    <source>
        <dbReference type="Pfam" id="PF00296"/>
    </source>
</evidence>
<dbReference type="Pfam" id="PF00296">
    <property type="entry name" value="Bac_luciferase"/>
    <property type="match status" value="1"/>
</dbReference>
<dbReference type="SUPFAM" id="SSF51679">
    <property type="entry name" value="Bacterial luciferase-like"/>
    <property type="match status" value="1"/>
</dbReference>
<keyword evidence="1" id="KW-0560">Oxidoreductase</keyword>
<reference evidence="4 5" key="1">
    <citation type="submission" date="2020-02" db="EMBL/GenBank/DDBJ databases">
        <title>Streptomyces malaysiensis DSM14702 (JHCC583434, PFL_A843) Genome sequencing and assembly.</title>
        <authorList>
            <person name="Samborskyy M."/>
        </authorList>
    </citation>
    <scope>NUCLEOTIDE SEQUENCE [LARGE SCALE GENOMIC DNA]</scope>
    <source>
        <strain evidence="4 5">DSM 14702</strain>
    </source>
</reference>
<comment type="caution">
    <text evidence="4">The sequence shown here is derived from an EMBL/GenBank/DDBJ whole genome shotgun (WGS) entry which is preliminary data.</text>
</comment>
<dbReference type="RefSeq" id="WP_244453847.1">
    <property type="nucleotide sequence ID" value="NZ_JAALLH010000002.1"/>
</dbReference>
<protein>
    <submittedName>
        <fullName evidence="4">Luciferase-like protein</fullName>
    </submittedName>
</protein>
<dbReference type="PANTHER" id="PTHR30137:SF8">
    <property type="entry name" value="BLR5498 PROTEIN"/>
    <property type="match status" value="1"/>
</dbReference>
<evidence type="ECO:0000313" key="5">
    <source>
        <dbReference type="Proteomes" id="UP000536624"/>
    </source>
</evidence>
<dbReference type="InterPro" id="IPR050766">
    <property type="entry name" value="Bact_Lucif_Oxidored"/>
</dbReference>
<organism evidence="4 5">
    <name type="scientific">Streptomyces malaysiensis</name>
    <dbReference type="NCBI Taxonomy" id="92644"/>
    <lineage>
        <taxon>Bacteria</taxon>
        <taxon>Bacillati</taxon>
        <taxon>Actinomycetota</taxon>
        <taxon>Actinomycetes</taxon>
        <taxon>Kitasatosporales</taxon>
        <taxon>Streptomycetaceae</taxon>
        <taxon>Streptomyces</taxon>
        <taxon>Streptomyces violaceusniger group</taxon>
    </lineage>
</organism>
<evidence type="ECO:0000256" key="1">
    <source>
        <dbReference type="ARBA" id="ARBA00023002"/>
    </source>
</evidence>
<dbReference type="Proteomes" id="UP000536624">
    <property type="component" value="Unassembled WGS sequence"/>
</dbReference>
<dbReference type="EMBL" id="JAALLH010000002">
    <property type="protein sequence ID" value="NIY70473.1"/>
    <property type="molecule type" value="Genomic_DNA"/>
</dbReference>
<name>A0A7X5XC77_STRMQ</name>
<dbReference type="PANTHER" id="PTHR30137">
    <property type="entry name" value="LUCIFERASE-LIKE MONOOXYGENASE"/>
    <property type="match status" value="1"/>
</dbReference>
<dbReference type="GO" id="GO:0004497">
    <property type="term" value="F:monooxygenase activity"/>
    <property type="evidence" value="ECO:0007669"/>
    <property type="project" value="UniProtKB-KW"/>
</dbReference>
<dbReference type="InterPro" id="IPR011251">
    <property type="entry name" value="Luciferase-like_dom"/>
</dbReference>
<accession>A0A7X5XC77</accession>
<dbReference type="Gene3D" id="3.20.20.30">
    <property type="entry name" value="Luciferase-like domain"/>
    <property type="match status" value="1"/>
</dbReference>
<dbReference type="AlphaFoldDB" id="A0A7X5XC77"/>
<sequence length="392" mass="44272">MAQREPEEQDGRCMRFSIFHNLGAPGRLGEYAEVMAEAREFAVTADRAGFWSTWYTEHHFGHEAIEITPNPVLMGADIAARTTRIRIGQAASIATFWHPLRLAEDIAMLDQLSGGRVEVGLGRGLYGREALNLNALADPRDQEQNRALYDETVEVLRKAWSGEFFSHRGRFYEFPAPGVKWNHPLSPATPEYTEAGVITKMQVTPFPLQRPHPPLWQVIDSPRSIQAAAADGVQGMFWLPPVSALKERFELYRDTASRASGREYALGEGIGLVRDVYVADTMEQARAEFEEALMTTYRWIMHWRGLANLMEAGEELTDAHELSFDFLQRRNLLVGTPEYVSEKIAELRDEVGLEHLLLWTTHPGLPHRNAMRSLELFAEKVMPRFTTGGGHG</sequence>
<keyword evidence="2" id="KW-0503">Monooxygenase</keyword>
<gene>
    <name evidence="4" type="ORF">SMALB_8604</name>
</gene>
<dbReference type="GO" id="GO:0016705">
    <property type="term" value="F:oxidoreductase activity, acting on paired donors, with incorporation or reduction of molecular oxygen"/>
    <property type="evidence" value="ECO:0007669"/>
    <property type="project" value="InterPro"/>
</dbReference>
<dbReference type="InterPro" id="IPR036661">
    <property type="entry name" value="Luciferase-like_sf"/>
</dbReference>
<dbReference type="GO" id="GO:0005829">
    <property type="term" value="C:cytosol"/>
    <property type="evidence" value="ECO:0007669"/>
    <property type="project" value="TreeGrafter"/>
</dbReference>
<evidence type="ECO:0000256" key="2">
    <source>
        <dbReference type="ARBA" id="ARBA00023033"/>
    </source>
</evidence>
<feature type="domain" description="Luciferase-like" evidence="3">
    <location>
        <begin position="14"/>
        <end position="349"/>
    </location>
</feature>
<proteinExistence type="predicted"/>